<comment type="similarity">
    <text evidence="2">Belongs to the strictosidine synthase family.</text>
</comment>
<evidence type="ECO:0000313" key="6">
    <source>
        <dbReference type="EMBL" id="CAA7039078.1"/>
    </source>
</evidence>
<name>A0A6D2JSP0_9BRAS</name>
<dbReference type="GO" id="GO:0005773">
    <property type="term" value="C:vacuole"/>
    <property type="evidence" value="ECO:0007669"/>
    <property type="project" value="UniProtKB-SubCell"/>
</dbReference>
<dbReference type="GO" id="GO:0016787">
    <property type="term" value="F:hydrolase activity"/>
    <property type="evidence" value="ECO:0007669"/>
    <property type="project" value="TreeGrafter"/>
</dbReference>
<dbReference type="Gene3D" id="2.120.10.30">
    <property type="entry name" value="TolB, C-terminal domain"/>
    <property type="match status" value="1"/>
</dbReference>
<dbReference type="SUPFAM" id="SSF63829">
    <property type="entry name" value="Calcium-dependent phosphotriesterase"/>
    <property type="match status" value="1"/>
</dbReference>
<evidence type="ECO:0000256" key="3">
    <source>
        <dbReference type="ARBA" id="ARBA00022554"/>
    </source>
</evidence>
<dbReference type="EMBL" id="CACVBM020001206">
    <property type="protein sequence ID" value="CAA7039078.1"/>
    <property type="molecule type" value="Genomic_DNA"/>
</dbReference>
<dbReference type="Proteomes" id="UP000467841">
    <property type="component" value="Unassembled WGS sequence"/>
</dbReference>
<keyword evidence="3" id="KW-0926">Vacuole</keyword>
<reference evidence="6" key="1">
    <citation type="submission" date="2020-01" db="EMBL/GenBank/DDBJ databases">
        <authorList>
            <person name="Mishra B."/>
        </authorList>
    </citation>
    <scope>NUCLEOTIDE SEQUENCE [LARGE SCALE GENOMIC DNA]</scope>
</reference>
<evidence type="ECO:0000256" key="1">
    <source>
        <dbReference type="ARBA" id="ARBA00004116"/>
    </source>
</evidence>
<comment type="caution">
    <text evidence="6">The sequence shown here is derived from an EMBL/GenBank/DDBJ whole genome shotgun (WGS) entry which is preliminary data.</text>
</comment>
<keyword evidence="4" id="KW-0325">Glycoprotein</keyword>
<keyword evidence="7" id="KW-1185">Reference proteome</keyword>
<dbReference type="PANTHER" id="PTHR10426">
    <property type="entry name" value="STRICTOSIDINE SYNTHASE-RELATED"/>
    <property type="match status" value="1"/>
</dbReference>
<evidence type="ECO:0000256" key="4">
    <source>
        <dbReference type="ARBA" id="ARBA00023180"/>
    </source>
</evidence>
<dbReference type="OrthoDB" id="5307922at2759"/>
<accession>A0A6D2JSP0</accession>
<evidence type="ECO:0000313" key="7">
    <source>
        <dbReference type="Proteomes" id="UP000467841"/>
    </source>
</evidence>
<organism evidence="6 7">
    <name type="scientific">Microthlaspi erraticum</name>
    <dbReference type="NCBI Taxonomy" id="1685480"/>
    <lineage>
        <taxon>Eukaryota</taxon>
        <taxon>Viridiplantae</taxon>
        <taxon>Streptophyta</taxon>
        <taxon>Embryophyta</taxon>
        <taxon>Tracheophyta</taxon>
        <taxon>Spermatophyta</taxon>
        <taxon>Magnoliopsida</taxon>
        <taxon>eudicotyledons</taxon>
        <taxon>Gunneridae</taxon>
        <taxon>Pentapetalae</taxon>
        <taxon>rosids</taxon>
        <taxon>malvids</taxon>
        <taxon>Brassicales</taxon>
        <taxon>Brassicaceae</taxon>
        <taxon>Coluteocarpeae</taxon>
        <taxon>Microthlaspi</taxon>
    </lineage>
</organism>
<dbReference type="GO" id="GO:0012505">
    <property type="term" value="C:endomembrane system"/>
    <property type="evidence" value="ECO:0007669"/>
    <property type="project" value="TreeGrafter"/>
</dbReference>
<sequence length="221" mass="25339">MYFWILGPKGGLAEKVADEVDGKKIMFANQMDTDEEEDAIYFNDSSDTYHFGDVFYAFLCGEKTGRAIRYDKKTKKAKVVMDHLHFPNGLALSKDGSFVLSCEVPTQFVHRYWAKGPKAGTRDIFAKLPGYADNIRRTETWDFWVALHSKKTPFSRRKAACRRRETMPGEVLEILEDSERKNMKFVSEVQERYVSSGLAVWVCVSAFRLDSRSLVISTISF</sequence>
<dbReference type="InterPro" id="IPR011042">
    <property type="entry name" value="6-blade_b-propeller_TolB-like"/>
</dbReference>
<dbReference type="PANTHER" id="PTHR10426:SF111">
    <property type="entry name" value="PROTEIN STRICTOSIDINE SYNTHASE-LIKE 1"/>
    <property type="match status" value="1"/>
</dbReference>
<dbReference type="Pfam" id="PF03088">
    <property type="entry name" value="Str_synth"/>
    <property type="match status" value="1"/>
</dbReference>
<protein>
    <recommendedName>
        <fullName evidence="5">Strictosidine synthase conserved region domain-containing protein</fullName>
    </recommendedName>
</protein>
<dbReference type="AlphaFoldDB" id="A0A6D2JSP0"/>
<gene>
    <name evidence="6" type="ORF">MERR_LOCUS26313</name>
</gene>
<comment type="subcellular location">
    <subcellularLocation>
        <location evidence="1">Vacuole</location>
    </subcellularLocation>
</comment>
<evidence type="ECO:0000259" key="5">
    <source>
        <dbReference type="Pfam" id="PF03088"/>
    </source>
</evidence>
<proteinExistence type="inferred from homology"/>
<evidence type="ECO:0000256" key="2">
    <source>
        <dbReference type="ARBA" id="ARBA00009191"/>
    </source>
</evidence>
<dbReference type="InterPro" id="IPR018119">
    <property type="entry name" value="Strictosidine_synth_cons-reg"/>
</dbReference>
<feature type="domain" description="Strictosidine synthase conserved region" evidence="5">
    <location>
        <begin position="29"/>
        <end position="117"/>
    </location>
</feature>